<evidence type="ECO:0000259" key="1">
    <source>
        <dbReference type="Pfam" id="PF00535"/>
    </source>
</evidence>
<dbReference type="PANTHER" id="PTHR22916">
    <property type="entry name" value="GLYCOSYLTRANSFERASE"/>
    <property type="match status" value="1"/>
</dbReference>
<evidence type="ECO:0000313" key="2">
    <source>
        <dbReference type="EMBL" id="QOV18874.1"/>
    </source>
</evidence>
<dbReference type="AlphaFoldDB" id="A0A7M2RFW6"/>
<accession>A0A7M2RFW6</accession>
<keyword evidence="3" id="KW-1185">Reference proteome</keyword>
<reference evidence="2 3" key="1">
    <citation type="submission" date="2020-10" db="EMBL/GenBank/DDBJ databases">
        <title>Blautia liquoris sp.nov., isolated from the mud in a fermentation cellar used for the production of Chinese strong-flavoured liquor.</title>
        <authorList>
            <person name="Lu L."/>
        </authorList>
    </citation>
    <scope>NUCLEOTIDE SEQUENCE [LARGE SCALE GENOMIC DNA]</scope>
    <source>
        <strain evidence="2 3">LZLJ-3</strain>
    </source>
</reference>
<proteinExistence type="predicted"/>
<dbReference type="SUPFAM" id="SSF53448">
    <property type="entry name" value="Nucleotide-diphospho-sugar transferases"/>
    <property type="match status" value="1"/>
</dbReference>
<protein>
    <submittedName>
        <fullName evidence="2">Glycosyltransferase</fullName>
    </submittedName>
</protein>
<dbReference type="PANTHER" id="PTHR22916:SF3">
    <property type="entry name" value="UDP-GLCNAC:BETAGAL BETA-1,3-N-ACETYLGLUCOSAMINYLTRANSFERASE-LIKE PROTEIN 1"/>
    <property type="match status" value="1"/>
</dbReference>
<dbReference type="GO" id="GO:0016758">
    <property type="term" value="F:hexosyltransferase activity"/>
    <property type="evidence" value="ECO:0007669"/>
    <property type="project" value="UniProtKB-ARBA"/>
</dbReference>
<gene>
    <name evidence="2" type="ORF">INP51_12890</name>
</gene>
<sequence>MINKKISIAMATYNGEHYIEKQLDTILYQTRVPDEVIICDDSSNDQTAEIIKKFIEDHRLVTWHLNVNESNVGYKRNFYNAISKTTGDVIFLADQDDEWCENKLEKMTSVLEGNEKIVSLSCAVELIDGDSKKINHICQPGYYNCDFLYLKDAPAHLEFFDLAYIAKHNISPGCAMVITRLLAEKFLKAYNFELPHDWFLNLLAAADERCGFLNESLIRYRRHNNNTIGANNGVVTGIRKKTRDVRIEDFKFREKAINIVRESGEQLNTESVKKIQDLYDKMIDFYQSPSLIKLLNLRKNPDYFELAKRKVRLWEFIVAIRLDTLALNVVD</sequence>
<dbReference type="Proteomes" id="UP000593601">
    <property type="component" value="Chromosome"/>
</dbReference>
<dbReference type="Pfam" id="PF00535">
    <property type="entry name" value="Glycos_transf_2"/>
    <property type="match status" value="1"/>
</dbReference>
<dbReference type="KEGG" id="bliq:INP51_12890"/>
<name>A0A7M2RFW6_9FIRM</name>
<dbReference type="EMBL" id="CP063304">
    <property type="protein sequence ID" value="QOV18874.1"/>
    <property type="molecule type" value="Genomic_DNA"/>
</dbReference>
<feature type="domain" description="Glycosyltransferase 2-like" evidence="1">
    <location>
        <begin position="7"/>
        <end position="135"/>
    </location>
</feature>
<evidence type="ECO:0000313" key="3">
    <source>
        <dbReference type="Proteomes" id="UP000593601"/>
    </source>
</evidence>
<dbReference type="InterPro" id="IPR029044">
    <property type="entry name" value="Nucleotide-diphossugar_trans"/>
</dbReference>
<keyword evidence="2" id="KW-0808">Transferase</keyword>
<dbReference type="Gene3D" id="3.90.550.10">
    <property type="entry name" value="Spore Coat Polysaccharide Biosynthesis Protein SpsA, Chain A"/>
    <property type="match status" value="1"/>
</dbReference>
<organism evidence="2 3">
    <name type="scientific">Blautia liquoris</name>
    <dbReference type="NCBI Taxonomy" id="2779518"/>
    <lineage>
        <taxon>Bacteria</taxon>
        <taxon>Bacillati</taxon>
        <taxon>Bacillota</taxon>
        <taxon>Clostridia</taxon>
        <taxon>Lachnospirales</taxon>
        <taxon>Lachnospiraceae</taxon>
        <taxon>Blautia</taxon>
    </lineage>
</organism>
<dbReference type="InterPro" id="IPR001173">
    <property type="entry name" value="Glyco_trans_2-like"/>
</dbReference>
<dbReference type="RefSeq" id="WP_193735235.1">
    <property type="nucleotide sequence ID" value="NZ_CP063304.1"/>
</dbReference>